<dbReference type="GO" id="GO:0016747">
    <property type="term" value="F:acyltransferase activity, transferring groups other than amino-acyl groups"/>
    <property type="evidence" value="ECO:0007669"/>
    <property type="project" value="InterPro"/>
</dbReference>
<dbReference type="RefSeq" id="WP_251464445.1">
    <property type="nucleotide sequence ID" value="NZ_CP097327.1"/>
</dbReference>
<dbReference type="PROSITE" id="PS51186">
    <property type="entry name" value="GNAT"/>
    <property type="match status" value="1"/>
</dbReference>
<organism evidence="3 5">
    <name type="scientific">Providencia vermicola</name>
    <dbReference type="NCBI Taxonomy" id="333965"/>
    <lineage>
        <taxon>Bacteria</taxon>
        <taxon>Pseudomonadati</taxon>
        <taxon>Pseudomonadota</taxon>
        <taxon>Gammaproteobacteria</taxon>
        <taxon>Enterobacterales</taxon>
        <taxon>Morganellaceae</taxon>
        <taxon>Providencia</taxon>
    </lineage>
</organism>
<dbReference type="EMBL" id="CP116222">
    <property type="protein sequence ID" value="WFC05601.1"/>
    <property type="molecule type" value="Genomic_DNA"/>
</dbReference>
<accession>A0AAX3RZB0</accession>
<dbReference type="Proteomes" id="UP001057142">
    <property type="component" value="Chromosome"/>
</dbReference>
<feature type="domain" description="N-acetyltransferase" evidence="1">
    <location>
        <begin position="43"/>
        <end position="203"/>
    </location>
</feature>
<evidence type="ECO:0000313" key="5">
    <source>
        <dbReference type="Proteomes" id="UP001222403"/>
    </source>
</evidence>
<dbReference type="AlphaFoldDB" id="A0AAX3RZB0"/>
<dbReference type="SUPFAM" id="SSF55729">
    <property type="entry name" value="Acyl-CoA N-acyltransferases (Nat)"/>
    <property type="match status" value="1"/>
</dbReference>
<reference evidence="3" key="2">
    <citation type="submission" date="2023-01" db="EMBL/GenBank/DDBJ databases">
        <title>The prevalence of carbapenem-resistant bacteria in aquaculture in China and the genetic diversity of carbapenem-resistant genes.</title>
        <authorList>
            <person name="Wen R."/>
        </authorList>
    </citation>
    <scope>NUCLEOTIDE SEQUENCE</scope>
    <source>
        <strain evidence="3">PVA41-chromosome</strain>
    </source>
</reference>
<dbReference type="InterPro" id="IPR000182">
    <property type="entry name" value="GNAT_dom"/>
</dbReference>
<protein>
    <submittedName>
        <fullName evidence="3">GNAT family N-acetyltransferase</fullName>
    </submittedName>
</protein>
<reference evidence="2" key="1">
    <citation type="journal article" date="2022" name="Front. Microbiol.">
        <title>Identification of a novel aminoglycoside O-nucleotidyltransferase AadA33 in Providencia vermicola.</title>
        <authorList>
            <person name="Feng C."/>
            <person name="Gao M."/>
            <person name="Jiang W."/>
            <person name="Shi W."/>
            <person name="Li A."/>
            <person name="Liu S."/>
            <person name="Zhang L."/>
            <person name="Zhang X."/>
            <person name="Li Q."/>
            <person name="Lin H."/>
            <person name="Lu J."/>
            <person name="Li K."/>
            <person name="Zhang H."/>
            <person name="Hu Y."/>
            <person name="Bao Q."/>
            <person name="Lin X."/>
        </authorList>
    </citation>
    <scope>NUCLEOTIDE SEQUENCE</scope>
    <source>
        <strain evidence="2">P13</strain>
    </source>
</reference>
<dbReference type="CDD" id="cd04301">
    <property type="entry name" value="NAT_SF"/>
    <property type="match status" value="1"/>
</dbReference>
<dbReference type="InterPro" id="IPR016181">
    <property type="entry name" value="Acyl_CoA_acyltransferase"/>
</dbReference>
<name>A0AAX3RZB0_9GAMM</name>
<evidence type="ECO:0000313" key="2">
    <source>
        <dbReference type="EMBL" id="USB36670.1"/>
    </source>
</evidence>
<dbReference type="EMBL" id="CP097327">
    <property type="protein sequence ID" value="USB36670.1"/>
    <property type="molecule type" value="Genomic_DNA"/>
</dbReference>
<dbReference type="Proteomes" id="UP001222403">
    <property type="component" value="Chromosome"/>
</dbReference>
<evidence type="ECO:0000259" key="1">
    <source>
        <dbReference type="PROSITE" id="PS51186"/>
    </source>
</evidence>
<dbReference type="Pfam" id="PF13302">
    <property type="entry name" value="Acetyltransf_3"/>
    <property type="match status" value="1"/>
</dbReference>
<proteinExistence type="predicted"/>
<dbReference type="Gene3D" id="3.40.630.30">
    <property type="match status" value="1"/>
</dbReference>
<sequence>MRLNDTQFSELLASTGDLKNGNSRCYYCCLLAEFTDKLYSMDIQLLHLNQIDCNDIIALNTHPLVLAHMPLGDDQFDEPFCHQWVKQKEQHWHTHGFGVWALVVDGRFIGWGGFQDENGDADLALVLHPDYWGCGKKIVNKMLEQAVTHMSLPSITIHLPLSRKKLGAIYRYGFVEEGEVSFDGVIFKRFRLKLAELSKKKPC</sequence>
<keyword evidence="4" id="KW-1185">Reference proteome</keyword>
<evidence type="ECO:0000313" key="4">
    <source>
        <dbReference type="Proteomes" id="UP001057142"/>
    </source>
</evidence>
<gene>
    <name evidence="2" type="ORF">M5J11_18055</name>
    <name evidence="3" type="ORF">PG365_12810</name>
</gene>
<evidence type="ECO:0000313" key="3">
    <source>
        <dbReference type="EMBL" id="WFC05601.1"/>
    </source>
</evidence>